<evidence type="ECO:0000313" key="2">
    <source>
        <dbReference type="Proteomes" id="UP001374599"/>
    </source>
</evidence>
<protein>
    <submittedName>
        <fullName evidence="1">Uncharacterized protein</fullName>
    </submittedName>
</protein>
<sequence>MNYRKDIESCIQFIEDHIKGNITIEQVASQSGYSPYHFVEFLIYVKVCLLWNTFEDANCL</sequence>
<keyword evidence="2" id="KW-1185">Reference proteome</keyword>
<organism evidence="1 2">
    <name type="scientific">Vallitalea maricola</name>
    <dbReference type="NCBI Taxonomy" id="3074433"/>
    <lineage>
        <taxon>Bacteria</taxon>
        <taxon>Bacillati</taxon>
        <taxon>Bacillota</taxon>
        <taxon>Clostridia</taxon>
        <taxon>Lachnospirales</taxon>
        <taxon>Vallitaleaceae</taxon>
        <taxon>Vallitalea</taxon>
    </lineage>
</organism>
<comment type="caution">
    <text evidence="1">The sequence shown here is derived from an EMBL/GenBank/DDBJ whole genome shotgun (WGS) entry which is preliminary data.</text>
</comment>
<dbReference type="Proteomes" id="UP001374599">
    <property type="component" value="Unassembled WGS sequence"/>
</dbReference>
<evidence type="ECO:0000313" key="1">
    <source>
        <dbReference type="EMBL" id="GMQ61927.1"/>
    </source>
</evidence>
<dbReference type="EMBL" id="BTPU01000018">
    <property type="protein sequence ID" value="GMQ61927.1"/>
    <property type="molecule type" value="Genomic_DNA"/>
</dbReference>
<proteinExistence type="predicted"/>
<gene>
    <name evidence="1" type="ORF">AN2V17_11570</name>
</gene>
<name>A0ACB5UH05_9FIRM</name>
<reference evidence="1" key="1">
    <citation type="submission" date="2023-09" db="EMBL/GenBank/DDBJ databases">
        <title>Vallitalea sediminicola and Vallitalea maricola sp. nov., anaerobic bacteria isolated from marine sediment.</title>
        <authorList>
            <person name="Hirano S."/>
            <person name="Maeda A."/>
            <person name="Terahara T."/>
            <person name="Mori K."/>
            <person name="Hamada M."/>
            <person name="Matsumoto R."/>
            <person name="Kobayashi T."/>
        </authorList>
    </citation>
    <scope>NUCLEOTIDE SEQUENCE</scope>
    <source>
        <strain evidence="1">AN17-2</strain>
    </source>
</reference>
<accession>A0ACB5UH05</accession>